<feature type="region of interest" description="Disordered" evidence="4">
    <location>
        <begin position="424"/>
        <end position="582"/>
    </location>
</feature>
<dbReference type="SMART" id="SM00320">
    <property type="entry name" value="WD40"/>
    <property type="match status" value="6"/>
</dbReference>
<dbReference type="PROSITE" id="PS50082">
    <property type="entry name" value="WD_REPEATS_2"/>
    <property type="match status" value="2"/>
</dbReference>
<feature type="region of interest" description="Disordered" evidence="4">
    <location>
        <begin position="596"/>
        <end position="619"/>
    </location>
</feature>
<feature type="repeat" description="WD" evidence="3">
    <location>
        <begin position="100"/>
        <end position="141"/>
    </location>
</feature>
<evidence type="ECO:0000256" key="4">
    <source>
        <dbReference type="SAM" id="MobiDB-lite"/>
    </source>
</evidence>
<feature type="domain" description="F-box" evidence="5">
    <location>
        <begin position="6"/>
        <end position="55"/>
    </location>
</feature>
<dbReference type="PROSITE" id="PS00678">
    <property type="entry name" value="WD_REPEATS_1"/>
    <property type="match status" value="1"/>
</dbReference>
<dbReference type="PANTHER" id="PTHR22847">
    <property type="entry name" value="WD40 REPEAT PROTEIN"/>
    <property type="match status" value="1"/>
</dbReference>
<dbReference type="Gene3D" id="1.20.1280.50">
    <property type="match status" value="1"/>
</dbReference>
<organism evidence="6 7">
    <name type="scientific">Coccomyxa viridis</name>
    <dbReference type="NCBI Taxonomy" id="1274662"/>
    <lineage>
        <taxon>Eukaryota</taxon>
        <taxon>Viridiplantae</taxon>
        <taxon>Chlorophyta</taxon>
        <taxon>core chlorophytes</taxon>
        <taxon>Trebouxiophyceae</taxon>
        <taxon>Trebouxiophyceae incertae sedis</taxon>
        <taxon>Coccomyxaceae</taxon>
        <taxon>Coccomyxa</taxon>
    </lineage>
</organism>
<evidence type="ECO:0000256" key="1">
    <source>
        <dbReference type="ARBA" id="ARBA00022574"/>
    </source>
</evidence>
<dbReference type="Pfam" id="PF12937">
    <property type="entry name" value="F-box-like"/>
    <property type="match status" value="1"/>
</dbReference>
<evidence type="ECO:0000256" key="2">
    <source>
        <dbReference type="ARBA" id="ARBA00022737"/>
    </source>
</evidence>
<dbReference type="SUPFAM" id="SSF81383">
    <property type="entry name" value="F-box domain"/>
    <property type="match status" value="1"/>
</dbReference>
<evidence type="ECO:0000259" key="5">
    <source>
        <dbReference type="PROSITE" id="PS50181"/>
    </source>
</evidence>
<reference evidence="6 7" key="1">
    <citation type="submission" date="2023-10" db="EMBL/GenBank/DDBJ databases">
        <authorList>
            <person name="Maclean D."/>
            <person name="Macfadyen A."/>
        </authorList>
    </citation>
    <scope>NUCLEOTIDE SEQUENCE [LARGE SCALE GENOMIC DNA]</scope>
</reference>
<evidence type="ECO:0000313" key="6">
    <source>
        <dbReference type="EMBL" id="CAK0783916.1"/>
    </source>
</evidence>
<evidence type="ECO:0000313" key="7">
    <source>
        <dbReference type="Proteomes" id="UP001314263"/>
    </source>
</evidence>
<dbReference type="PROSITE" id="PS50181">
    <property type="entry name" value="FBOX"/>
    <property type="match status" value="1"/>
</dbReference>
<name>A0AAV1I981_9CHLO</name>
<keyword evidence="7" id="KW-1185">Reference proteome</keyword>
<feature type="repeat" description="WD" evidence="3">
    <location>
        <begin position="191"/>
        <end position="230"/>
    </location>
</feature>
<dbReference type="PANTHER" id="PTHR22847:SF637">
    <property type="entry name" value="WD REPEAT DOMAIN 5B"/>
    <property type="match status" value="1"/>
</dbReference>
<feature type="compositionally biased region" description="Basic residues" evidence="4">
    <location>
        <begin position="432"/>
        <end position="446"/>
    </location>
</feature>
<dbReference type="CDD" id="cd09917">
    <property type="entry name" value="F-box_SF"/>
    <property type="match status" value="1"/>
</dbReference>
<sequence>MEDSSSLSINSLSAGMLHGIFDFLCPRDLCAASVTCRYWRHLNQDSAANQAWKAFYAARWQPSEPQLSSPGKKPLPWQAHYGRKMRVQRVFAGRARQDSFFGHKGGIKCLGLLPGHNIMATGSMDRTIKLWDLNAGMQIATSRLQPCAVRALALDQGMLVCSASTRGGLRVWRSGAAAGKTLFDLGASREVTGHTGPVTSVALNDECLFSGSWDYTVRIWSRSRLKCLSVIPCSDWVWGVCPRGSNLLVAAGKHACVFDSDTGRALRRFDSGSERNVLHSPRVEGTRDGRLLFVGNAEGDLLAYDLRSSSLTACNTLWQHGALVQSIAFDDPWMAAAMDDGATLLLNADAAMRGGRASGLPGRAALSAPPGGSIAVKRQFPGSGPAYCVDIADQWLACGSDMSVVRAWDFSGAEEVQARLDATKLQRAQQRAQRRERGRHAGRRLQPRFPPQWDTSGDEDICEHDSQNGEDLLDSPCMAPDGSHCAGEASSEPQASPRAKSQHQGSEGMRIPGQETQEAASASQRDSLHTEVDQQRSWSVAGGAPSEDVLSRSLPAHLGTPRAGSGSAAGGRQIRPLPPPLVRASGCCIEARAAQVSRMTSWDIQRPRRSSSDSVKAAG</sequence>
<dbReference type="GO" id="GO:1990234">
    <property type="term" value="C:transferase complex"/>
    <property type="evidence" value="ECO:0007669"/>
    <property type="project" value="UniProtKB-ARBA"/>
</dbReference>
<accession>A0AAV1I981</accession>
<evidence type="ECO:0000256" key="3">
    <source>
        <dbReference type="PROSITE-ProRule" id="PRU00221"/>
    </source>
</evidence>
<gene>
    <name evidence="6" type="ORF">CVIRNUC_007116</name>
</gene>
<keyword evidence="2" id="KW-0677">Repeat</keyword>
<dbReference type="AlphaFoldDB" id="A0AAV1I981"/>
<protein>
    <recommendedName>
        <fullName evidence="5">F-box domain-containing protein</fullName>
    </recommendedName>
</protein>
<feature type="compositionally biased region" description="Polar residues" evidence="4">
    <location>
        <begin position="514"/>
        <end position="525"/>
    </location>
</feature>
<dbReference type="InterPro" id="IPR015943">
    <property type="entry name" value="WD40/YVTN_repeat-like_dom_sf"/>
</dbReference>
<dbReference type="SUPFAM" id="SSF50978">
    <property type="entry name" value="WD40 repeat-like"/>
    <property type="match status" value="1"/>
</dbReference>
<proteinExistence type="predicted"/>
<keyword evidence="1 3" id="KW-0853">WD repeat</keyword>
<dbReference type="Pfam" id="PF00400">
    <property type="entry name" value="WD40"/>
    <property type="match status" value="2"/>
</dbReference>
<dbReference type="InterPro" id="IPR036322">
    <property type="entry name" value="WD40_repeat_dom_sf"/>
</dbReference>
<dbReference type="InterPro" id="IPR019775">
    <property type="entry name" value="WD40_repeat_CS"/>
</dbReference>
<dbReference type="InterPro" id="IPR001680">
    <property type="entry name" value="WD40_rpt"/>
</dbReference>
<dbReference type="PROSITE" id="PS50294">
    <property type="entry name" value="WD_REPEATS_REGION"/>
    <property type="match status" value="2"/>
</dbReference>
<dbReference type="Proteomes" id="UP001314263">
    <property type="component" value="Unassembled WGS sequence"/>
</dbReference>
<dbReference type="InterPro" id="IPR001810">
    <property type="entry name" value="F-box_dom"/>
</dbReference>
<dbReference type="EMBL" id="CAUYUE010000009">
    <property type="protein sequence ID" value="CAK0783916.1"/>
    <property type="molecule type" value="Genomic_DNA"/>
</dbReference>
<dbReference type="Gene3D" id="2.130.10.10">
    <property type="entry name" value="YVTN repeat-like/Quinoprotein amine dehydrogenase"/>
    <property type="match status" value="2"/>
</dbReference>
<comment type="caution">
    <text evidence="6">The sequence shown here is derived from an EMBL/GenBank/DDBJ whole genome shotgun (WGS) entry which is preliminary data.</text>
</comment>
<dbReference type="InterPro" id="IPR036047">
    <property type="entry name" value="F-box-like_dom_sf"/>
</dbReference>